<name>A0ABS5BJZ5_9BACT</name>
<dbReference type="RefSeq" id="WP_210652106.1">
    <property type="nucleotide sequence ID" value="NZ_JAGKQQ010000001.1"/>
</dbReference>
<sequence length="88" mass="9641">MRDEPALAMFVCQLCGATVPPRTRAARVVVHRRTKQYPFRPNANVFYRPALDGKIKEHKSNDPGGVGWEIASEAFVCPTCAATGPPDT</sequence>
<reference evidence="1 2" key="1">
    <citation type="submission" date="2021-04" db="EMBL/GenBank/DDBJ databases">
        <authorList>
            <person name="Ivanova A."/>
        </authorList>
    </citation>
    <scope>NUCLEOTIDE SEQUENCE [LARGE SCALE GENOMIC DNA]</scope>
    <source>
        <strain evidence="1 2">G18</strain>
    </source>
</reference>
<evidence type="ECO:0000313" key="1">
    <source>
        <dbReference type="EMBL" id="MBP3954026.1"/>
    </source>
</evidence>
<keyword evidence="2" id="KW-1185">Reference proteome</keyword>
<evidence type="ECO:0000313" key="2">
    <source>
        <dbReference type="Proteomes" id="UP000676565"/>
    </source>
</evidence>
<proteinExistence type="predicted"/>
<organism evidence="1 2">
    <name type="scientific">Gemmata palustris</name>
    <dbReference type="NCBI Taxonomy" id="2822762"/>
    <lineage>
        <taxon>Bacteria</taxon>
        <taxon>Pseudomonadati</taxon>
        <taxon>Planctomycetota</taxon>
        <taxon>Planctomycetia</taxon>
        <taxon>Gemmatales</taxon>
        <taxon>Gemmataceae</taxon>
        <taxon>Gemmata</taxon>
    </lineage>
</organism>
<gene>
    <name evidence="1" type="ORF">J8F10_01770</name>
</gene>
<accession>A0ABS5BJZ5</accession>
<dbReference type="EMBL" id="JAGKQQ010000001">
    <property type="protein sequence ID" value="MBP3954026.1"/>
    <property type="molecule type" value="Genomic_DNA"/>
</dbReference>
<dbReference type="Proteomes" id="UP000676565">
    <property type="component" value="Unassembled WGS sequence"/>
</dbReference>
<protein>
    <submittedName>
        <fullName evidence="1">Uncharacterized protein</fullName>
    </submittedName>
</protein>
<comment type="caution">
    <text evidence="1">The sequence shown here is derived from an EMBL/GenBank/DDBJ whole genome shotgun (WGS) entry which is preliminary data.</text>
</comment>